<keyword evidence="5" id="KW-0687">Ribonucleoprotein</keyword>
<reference evidence="10" key="1">
    <citation type="submission" date="2024-06" db="EMBL/GenBank/DDBJ databases">
        <title>Diversity, functionality, and evolutionary history of bacterial symbionts in false click beetles (Coleoptera, Throscidae).</title>
        <authorList>
            <person name="Wierz J.C."/>
            <person name="Malm H."/>
            <person name="Kaltenpoth M."/>
            <person name="Engl T."/>
        </authorList>
    </citation>
    <scope>NUCLEOTIDE SEQUENCE</scope>
    <source>
        <strain evidence="10">Ttur</strain>
    </source>
</reference>
<dbReference type="SUPFAM" id="SSF55174">
    <property type="entry name" value="Alpha-L RNA-binding motif"/>
    <property type="match status" value="1"/>
</dbReference>
<keyword evidence="4 10" id="KW-0689">Ribosomal protein</keyword>
<evidence type="ECO:0000256" key="1">
    <source>
        <dbReference type="ARBA" id="ARBA00007465"/>
    </source>
</evidence>
<dbReference type="InterPro" id="IPR036986">
    <property type="entry name" value="S4_RNA-bd_sf"/>
</dbReference>
<evidence type="ECO:0000256" key="4">
    <source>
        <dbReference type="ARBA" id="ARBA00022980"/>
    </source>
</evidence>
<evidence type="ECO:0000259" key="8">
    <source>
        <dbReference type="SMART" id="SM00363"/>
    </source>
</evidence>
<evidence type="ECO:0000256" key="3">
    <source>
        <dbReference type="ARBA" id="ARBA00022884"/>
    </source>
</evidence>
<comment type="similarity">
    <text evidence="1">Belongs to the universal ribosomal protein uS4 family.</text>
</comment>
<protein>
    <recommendedName>
        <fullName evidence="6">Small ribosomal subunit protein uS4</fullName>
    </recommendedName>
</protein>
<feature type="domain" description="RNA-binding S4" evidence="8">
    <location>
        <begin position="79"/>
        <end position="142"/>
    </location>
</feature>
<dbReference type="FunFam" id="3.10.290.10:FF:000001">
    <property type="entry name" value="30S ribosomal protein S4"/>
    <property type="match status" value="1"/>
</dbReference>
<keyword evidence="2" id="KW-0699">rRNA-binding</keyword>
<evidence type="ECO:0000256" key="2">
    <source>
        <dbReference type="ARBA" id="ARBA00022730"/>
    </source>
</evidence>
<dbReference type="InterPro" id="IPR022801">
    <property type="entry name" value="Ribosomal_uS4"/>
</dbReference>
<accession>A0AAU7ZXX5</accession>
<dbReference type="Pfam" id="PF01479">
    <property type="entry name" value="S4"/>
    <property type="match status" value="1"/>
</dbReference>
<gene>
    <name evidence="10" type="primary">rpsD</name>
    <name evidence="10" type="ORF">ABUS76_00610</name>
</gene>
<evidence type="ECO:0000256" key="5">
    <source>
        <dbReference type="ARBA" id="ARBA00023274"/>
    </source>
</evidence>
<keyword evidence="3 7" id="KW-0694">RNA-binding</keyword>
<dbReference type="SMART" id="SM01390">
    <property type="entry name" value="Ribosomal_S4"/>
    <property type="match status" value="1"/>
</dbReference>
<evidence type="ECO:0000313" key="10">
    <source>
        <dbReference type="EMBL" id="XCC45258.1"/>
    </source>
</evidence>
<dbReference type="InterPro" id="IPR002942">
    <property type="entry name" value="S4_RNA-bd"/>
</dbReference>
<dbReference type="AlphaFoldDB" id="A0AAU7ZXX5"/>
<proteinExistence type="inferred from homology"/>
<dbReference type="EMBL" id="CP158689">
    <property type="protein sequence ID" value="XCC45258.1"/>
    <property type="molecule type" value="Genomic_DNA"/>
</dbReference>
<evidence type="ECO:0000259" key="9">
    <source>
        <dbReference type="SMART" id="SM01390"/>
    </source>
</evidence>
<dbReference type="GO" id="GO:0019843">
    <property type="term" value="F:rRNA binding"/>
    <property type="evidence" value="ECO:0007669"/>
    <property type="project" value="UniProtKB-KW"/>
</dbReference>
<dbReference type="PANTHER" id="PTHR11831">
    <property type="entry name" value="30S 40S RIBOSOMAL PROTEIN"/>
    <property type="match status" value="1"/>
</dbReference>
<organism evidence="10">
    <name type="scientific">Candidatus Shikimatogenerans sp. Ttur</name>
    <dbReference type="NCBI Taxonomy" id="3158569"/>
    <lineage>
        <taxon>Bacteria</taxon>
        <taxon>Pseudomonadati</taxon>
        <taxon>Bacteroidota</taxon>
        <taxon>Flavobacteriia</taxon>
        <taxon>Flavobacteriales</taxon>
        <taxon>Candidatus Shikimatogenerans</taxon>
    </lineage>
</organism>
<dbReference type="GO" id="GO:0003735">
    <property type="term" value="F:structural constituent of ribosome"/>
    <property type="evidence" value="ECO:0007669"/>
    <property type="project" value="TreeGrafter"/>
</dbReference>
<dbReference type="NCBIfam" id="NF003717">
    <property type="entry name" value="PRK05327.1"/>
    <property type="match status" value="1"/>
</dbReference>
<dbReference type="SMART" id="SM00363">
    <property type="entry name" value="S4"/>
    <property type="match status" value="1"/>
</dbReference>
<dbReference type="InterPro" id="IPR001912">
    <property type="entry name" value="Ribosomal_uS4_N"/>
</dbReference>
<dbReference type="Pfam" id="PF00163">
    <property type="entry name" value="Ribosomal_S4"/>
    <property type="match status" value="1"/>
</dbReference>
<dbReference type="GO" id="GO:0042274">
    <property type="term" value="P:ribosomal small subunit biogenesis"/>
    <property type="evidence" value="ECO:0007669"/>
    <property type="project" value="TreeGrafter"/>
</dbReference>
<dbReference type="Gene3D" id="3.10.290.10">
    <property type="entry name" value="RNA-binding S4 domain"/>
    <property type="match status" value="1"/>
</dbReference>
<dbReference type="PROSITE" id="PS50889">
    <property type="entry name" value="S4"/>
    <property type="match status" value="1"/>
</dbReference>
<feature type="domain" description="Small ribosomal subunit protein uS4 N-terminal" evidence="9">
    <location>
        <begin position="2"/>
        <end position="89"/>
    </location>
</feature>
<name>A0AAU7ZXX5_9FLAO</name>
<dbReference type="PANTHER" id="PTHR11831:SF4">
    <property type="entry name" value="SMALL RIBOSOMAL SUBUNIT PROTEIN US4M"/>
    <property type="match status" value="1"/>
</dbReference>
<evidence type="ECO:0000256" key="7">
    <source>
        <dbReference type="PROSITE-ProRule" id="PRU00182"/>
    </source>
</evidence>
<dbReference type="CDD" id="cd00165">
    <property type="entry name" value="S4"/>
    <property type="match status" value="1"/>
</dbReference>
<sequence>MKYLGAKNKISKKYNYPIYGKVIKKNNSLGYVRKKRYVNFSQYYFQLFEKQKLKYIYGISERQLKNNLKKKQFIFNFELRLDNLIYRLKFVNSRLHARQLINHNHVLVNKKIVNIPSYIIKINDKITFVKKILNNIYILNNINKIKKNKFIFSWLFYNKNYTSGGIKFLPKIEDIPEKINLKLVLEYYSK</sequence>
<dbReference type="Gene3D" id="1.10.1050.10">
    <property type="entry name" value="Ribosomal Protein S4 Delta 41, Chain A, domain 1"/>
    <property type="match status" value="1"/>
</dbReference>
<dbReference type="GO" id="GO:0015935">
    <property type="term" value="C:small ribosomal subunit"/>
    <property type="evidence" value="ECO:0007669"/>
    <property type="project" value="TreeGrafter"/>
</dbReference>
<evidence type="ECO:0000256" key="6">
    <source>
        <dbReference type="ARBA" id="ARBA00035254"/>
    </source>
</evidence>